<dbReference type="Pfam" id="PF02237">
    <property type="entry name" value="BPL_C"/>
    <property type="match status" value="1"/>
</dbReference>
<dbReference type="SUPFAM" id="SSF55681">
    <property type="entry name" value="Class II aaRS and biotin synthetases"/>
    <property type="match status" value="1"/>
</dbReference>
<feature type="domain" description="BPL/LPL catalytic" evidence="3">
    <location>
        <begin position="65"/>
        <end position="177"/>
    </location>
</feature>
<feature type="region of interest" description="Disordered" evidence="1">
    <location>
        <begin position="79"/>
        <end position="98"/>
    </location>
</feature>
<organism evidence="4">
    <name type="scientific">Chromera velia CCMP2878</name>
    <dbReference type="NCBI Taxonomy" id="1169474"/>
    <lineage>
        <taxon>Eukaryota</taxon>
        <taxon>Sar</taxon>
        <taxon>Alveolata</taxon>
        <taxon>Colpodellida</taxon>
        <taxon>Chromeraceae</taxon>
        <taxon>Chromera</taxon>
    </lineage>
</organism>
<dbReference type="Pfam" id="PF03099">
    <property type="entry name" value="BPL_LplA_LipB"/>
    <property type="match status" value="1"/>
</dbReference>
<dbReference type="GO" id="GO:0004077">
    <property type="term" value="F:biotin--[biotin carboxyl-carrier protein] ligase activity"/>
    <property type="evidence" value="ECO:0007669"/>
    <property type="project" value="TreeGrafter"/>
</dbReference>
<dbReference type="InterPro" id="IPR004143">
    <property type="entry name" value="BPL_LPL_catalytic"/>
</dbReference>
<dbReference type="VEuPathDB" id="CryptoDB:Cvel_11508"/>
<dbReference type="Gene3D" id="3.30.930.10">
    <property type="entry name" value="Bira Bifunctional Protein, Domain 2"/>
    <property type="match status" value="1"/>
</dbReference>
<gene>
    <name evidence="4" type="ORF">Cvel_11508</name>
</gene>
<dbReference type="InterPro" id="IPR045864">
    <property type="entry name" value="aa-tRNA-synth_II/BPL/LPL"/>
</dbReference>
<sequence length="367" mass="39943">MLQAFPSPSPSPVFRRFFDVDGSERRGDGIKFPHIPVTQLHFDSLESTQKWSQANLQTLKTDRLVTSKRWVVVSADTQSSGIGTRNTGEAGSPHRQWSSPRGNVYATYVLPWPQEKMSLLLHFAQVSTVAVAMAIEDFVGSHPDPSVVALGQRLRPEVKWVNDVWLRGQKVSGVLCECPGVMVDPEDSHLEGAASPFLSSSSSASVCPPHMAVLVGIGVNVDPQTDLSASVKDQGVTSLRAALDSVAAEADENVDGGGASEGLALNLDLQEFIFLLTHRLYESLGKLREGGFEPFLKFVNERLVLRGQHIHVDMDGGRILAGVLEGLDVDGALLLRTESGELLTLHTGRIMKEKERERQEGDGQETS</sequence>
<dbReference type="PhylomeDB" id="A0A0G4I6X5"/>
<proteinExistence type="predicted"/>
<dbReference type="InterPro" id="IPR003142">
    <property type="entry name" value="BPL_C"/>
</dbReference>
<reference evidence="4" key="1">
    <citation type="submission" date="2014-11" db="EMBL/GenBank/DDBJ databases">
        <authorList>
            <person name="Otto D Thomas"/>
            <person name="Naeem Raeece"/>
        </authorList>
    </citation>
    <scope>NUCLEOTIDE SEQUENCE</scope>
</reference>
<evidence type="ECO:0008006" key="5">
    <source>
        <dbReference type="Google" id="ProtNLM"/>
    </source>
</evidence>
<evidence type="ECO:0000256" key="1">
    <source>
        <dbReference type="SAM" id="MobiDB-lite"/>
    </source>
</evidence>
<name>A0A0G4I6X5_9ALVE</name>
<dbReference type="AlphaFoldDB" id="A0A0G4I6X5"/>
<protein>
    <recommendedName>
        <fullName evidence="5">BPL/LPL catalytic domain-containing protein</fullName>
    </recommendedName>
</protein>
<evidence type="ECO:0000313" key="4">
    <source>
        <dbReference type="EMBL" id="CEM52781.1"/>
    </source>
</evidence>
<dbReference type="PANTHER" id="PTHR12835:SF5">
    <property type="entry name" value="BIOTIN--PROTEIN LIGASE"/>
    <property type="match status" value="1"/>
</dbReference>
<dbReference type="PANTHER" id="PTHR12835">
    <property type="entry name" value="BIOTIN PROTEIN LIGASE"/>
    <property type="match status" value="1"/>
</dbReference>
<evidence type="ECO:0000259" key="3">
    <source>
        <dbReference type="Pfam" id="PF03099"/>
    </source>
</evidence>
<dbReference type="GO" id="GO:0005737">
    <property type="term" value="C:cytoplasm"/>
    <property type="evidence" value="ECO:0007669"/>
    <property type="project" value="TreeGrafter"/>
</dbReference>
<accession>A0A0G4I6X5</accession>
<evidence type="ECO:0000259" key="2">
    <source>
        <dbReference type="Pfam" id="PF02237"/>
    </source>
</evidence>
<dbReference type="Gene3D" id="2.30.30.100">
    <property type="match status" value="1"/>
</dbReference>
<feature type="domain" description="Biotin protein ligase C-terminal" evidence="2">
    <location>
        <begin position="307"/>
        <end position="350"/>
    </location>
</feature>
<dbReference type="EMBL" id="CDMZ01005367">
    <property type="protein sequence ID" value="CEM52781.1"/>
    <property type="molecule type" value="Genomic_DNA"/>
</dbReference>